<organism evidence="3 4">
    <name type="scientific">Sphingomonas chungangi</name>
    <dbReference type="NCBI Taxonomy" id="2683589"/>
    <lineage>
        <taxon>Bacteria</taxon>
        <taxon>Pseudomonadati</taxon>
        <taxon>Pseudomonadota</taxon>
        <taxon>Alphaproteobacteria</taxon>
        <taxon>Sphingomonadales</taxon>
        <taxon>Sphingomonadaceae</taxon>
        <taxon>Sphingomonas</taxon>
    </lineage>
</organism>
<dbReference type="GO" id="GO:0004497">
    <property type="term" value="F:monooxygenase activity"/>
    <property type="evidence" value="ECO:0007669"/>
    <property type="project" value="UniProtKB-KW"/>
</dbReference>
<dbReference type="RefSeq" id="WP_160365090.1">
    <property type="nucleotide sequence ID" value="NZ_JACEIB010000001.1"/>
</dbReference>
<dbReference type="InterPro" id="IPR001128">
    <property type="entry name" value="Cyt_P450"/>
</dbReference>
<dbReference type="GO" id="GO:0005506">
    <property type="term" value="F:iron ion binding"/>
    <property type="evidence" value="ECO:0007669"/>
    <property type="project" value="InterPro"/>
</dbReference>
<evidence type="ECO:0000256" key="1">
    <source>
        <dbReference type="ARBA" id="ARBA00010617"/>
    </source>
</evidence>
<dbReference type="AlphaFoldDB" id="A0A838L285"/>
<dbReference type="PRINTS" id="PR00359">
    <property type="entry name" value="BP450"/>
</dbReference>
<accession>A0A838L285</accession>
<dbReference type="Proteomes" id="UP000570166">
    <property type="component" value="Unassembled WGS sequence"/>
</dbReference>
<dbReference type="InterPro" id="IPR036396">
    <property type="entry name" value="Cyt_P450_sf"/>
</dbReference>
<reference evidence="3 4" key="1">
    <citation type="submission" date="2020-07" db="EMBL/GenBank/DDBJ databases">
        <authorList>
            <person name="Sun Q."/>
        </authorList>
    </citation>
    <scope>NUCLEOTIDE SEQUENCE [LARGE SCALE GENOMIC DNA]</scope>
    <source>
        <strain evidence="3 4">CGMCC 1.13654</strain>
    </source>
</reference>
<dbReference type="PANTHER" id="PTHR46696">
    <property type="entry name" value="P450, PUTATIVE (EUROFUNG)-RELATED"/>
    <property type="match status" value="1"/>
</dbReference>
<evidence type="ECO:0000313" key="3">
    <source>
        <dbReference type="EMBL" id="MBA2933030.1"/>
    </source>
</evidence>
<evidence type="ECO:0000256" key="2">
    <source>
        <dbReference type="RuleBase" id="RU000461"/>
    </source>
</evidence>
<dbReference type="Pfam" id="PF00067">
    <property type="entry name" value="p450"/>
    <property type="match status" value="1"/>
</dbReference>
<dbReference type="GO" id="GO:0016705">
    <property type="term" value="F:oxidoreductase activity, acting on paired donors, with incorporation or reduction of molecular oxygen"/>
    <property type="evidence" value="ECO:0007669"/>
    <property type="project" value="InterPro"/>
</dbReference>
<dbReference type="SUPFAM" id="SSF48264">
    <property type="entry name" value="Cytochrome P450"/>
    <property type="match status" value="1"/>
</dbReference>
<gene>
    <name evidence="3" type="ORF">HZF05_02860</name>
</gene>
<dbReference type="InterPro" id="IPR017972">
    <property type="entry name" value="Cyt_P450_CS"/>
</dbReference>
<comment type="caution">
    <text evidence="3">The sequence shown here is derived from an EMBL/GenBank/DDBJ whole genome shotgun (WGS) entry which is preliminary data.</text>
</comment>
<keyword evidence="2" id="KW-0479">Metal-binding</keyword>
<name>A0A838L285_9SPHN</name>
<keyword evidence="4" id="KW-1185">Reference proteome</keyword>
<comment type="similarity">
    <text evidence="1 2">Belongs to the cytochrome P450 family.</text>
</comment>
<dbReference type="Gene3D" id="1.10.630.10">
    <property type="entry name" value="Cytochrome P450"/>
    <property type="match status" value="1"/>
</dbReference>
<proteinExistence type="inferred from homology"/>
<keyword evidence="2" id="KW-0349">Heme</keyword>
<dbReference type="GO" id="GO:0020037">
    <property type="term" value="F:heme binding"/>
    <property type="evidence" value="ECO:0007669"/>
    <property type="project" value="InterPro"/>
</dbReference>
<protein>
    <submittedName>
        <fullName evidence="3">Cytochrome P450</fullName>
    </submittedName>
</protein>
<keyword evidence="2" id="KW-0408">Iron</keyword>
<keyword evidence="2" id="KW-0503">Monooxygenase</keyword>
<dbReference type="PROSITE" id="PS00086">
    <property type="entry name" value="CYTOCHROME_P450"/>
    <property type="match status" value="1"/>
</dbReference>
<dbReference type="InterPro" id="IPR002397">
    <property type="entry name" value="Cyt_P450_B"/>
</dbReference>
<sequence>MESQSGECPFRVEDFSFPSPEVTKDPFPFYKALRSQSPVFRNPETGDFLVSRRKDIDFVLKNPEIFSNRNYLADPRMAGESRRYLDTPPPIPGDAIQTVFSLTMSDPPEHGIKRRALRSLVNPRYVRNCEETLERIANELIDVFIDRGEVELRKEFADPLALLTICELAGFPPEDRATFLSWNRIGTGHGRRFLTEEQLQAQDKDIPARDAYCEAIIKDRLDNPRDDFLTEVVHAQVARDGALNLPYLTAEIGLILTAGNETTSRLIANVMRLLIEHPDQLALLLADRALIPGAVDEALRFESPTQWTSRLALEDTEIDGMPIPKGSYVLMLFGSANRDESWGDPDVFRVDRKRGPDLMAFGGGIHRCLGFPIALAEGRIALSVLLDRLKNPRFASGHEADRENIDNFQKRVPKELHIEFDR</sequence>
<evidence type="ECO:0000313" key="4">
    <source>
        <dbReference type="Proteomes" id="UP000570166"/>
    </source>
</evidence>
<keyword evidence="2" id="KW-0560">Oxidoreductase</keyword>
<dbReference type="PANTHER" id="PTHR46696:SF3">
    <property type="entry name" value="PULCHERRIMINIC ACID SYNTHASE"/>
    <property type="match status" value="1"/>
</dbReference>
<dbReference type="EMBL" id="JACEIB010000001">
    <property type="protein sequence ID" value="MBA2933030.1"/>
    <property type="molecule type" value="Genomic_DNA"/>
</dbReference>